<dbReference type="InterPro" id="IPR042104">
    <property type="entry name" value="PKS_dehydratase_sf"/>
</dbReference>
<dbReference type="InterPro" id="IPR029058">
    <property type="entry name" value="AB_hydrolase_fold"/>
</dbReference>
<dbReference type="GO" id="GO:0008236">
    <property type="term" value="F:serine-type peptidase activity"/>
    <property type="evidence" value="ECO:0007669"/>
    <property type="project" value="InterPro"/>
</dbReference>
<dbReference type="SMART" id="SM00827">
    <property type="entry name" value="PKS_AT"/>
    <property type="match status" value="1"/>
</dbReference>
<reference evidence="11 12" key="1">
    <citation type="submission" date="2019-12" db="EMBL/GenBank/DDBJ databases">
        <title>Draft genome sequence of the ascomycete Xylaria multiplex DSM 110363.</title>
        <authorList>
            <person name="Buettner E."/>
            <person name="Kellner H."/>
        </authorList>
    </citation>
    <scope>NUCLEOTIDE SEQUENCE [LARGE SCALE GENOMIC DNA]</scope>
    <source>
        <strain evidence="11 12">DSM 110363</strain>
    </source>
</reference>
<dbReference type="SUPFAM" id="SSF53901">
    <property type="entry name" value="Thiolase-like"/>
    <property type="match status" value="1"/>
</dbReference>
<dbReference type="InterPro" id="IPR050091">
    <property type="entry name" value="PKS_NRPS_Biosynth_Enz"/>
</dbReference>
<dbReference type="Gene3D" id="3.30.70.3290">
    <property type="match status" value="1"/>
</dbReference>
<dbReference type="SUPFAM" id="SSF52151">
    <property type="entry name" value="FabD/lysophospholipase-like"/>
    <property type="match status" value="1"/>
</dbReference>
<dbReference type="Pfam" id="PF00550">
    <property type="entry name" value="PP-binding"/>
    <property type="match status" value="2"/>
</dbReference>
<dbReference type="PANTHER" id="PTHR43775">
    <property type="entry name" value="FATTY ACID SYNTHASE"/>
    <property type="match status" value="1"/>
</dbReference>
<dbReference type="CDD" id="cd00833">
    <property type="entry name" value="PKS"/>
    <property type="match status" value="1"/>
</dbReference>
<dbReference type="InterPro" id="IPR018201">
    <property type="entry name" value="Ketoacyl_synth_AS"/>
</dbReference>
<dbReference type="InterPro" id="IPR020841">
    <property type="entry name" value="PKS_Beta-ketoAc_synthase_dom"/>
</dbReference>
<keyword evidence="12" id="KW-1185">Reference proteome</keyword>
<dbReference type="PROSITE" id="PS52019">
    <property type="entry name" value="PKS_MFAS_DH"/>
    <property type="match status" value="1"/>
</dbReference>
<dbReference type="OrthoDB" id="329835at2759"/>
<keyword evidence="3" id="KW-0597">Phosphoprotein</keyword>
<dbReference type="InterPro" id="IPR014043">
    <property type="entry name" value="Acyl_transferase_dom"/>
</dbReference>
<dbReference type="GO" id="GO:0032259">
    <property type="term" value="P:methylation"/>
    <property type="evidence" value="ECO:0007669"/>
    <property type="project" value="UniProtKB-KW"/>
</dbReference>
<dbReference type="Pfam" id="PF00109">
    <property type="entry name" value="ketoacyl-synt"/>
    <property type="match status" value="1"/>
</dbReference>
<feature type="region of interest" description="C-terminal hotdog fold" evidence="7">
    <location>
        <begin position="1431"/>
        <end position="1579"/>
    </location>
</feature>
<dbReference type="GO" id="GO:0044550">
    <property type="term" value="P:secondary metabolite biosynthetic process"/>
    <property type="evidence" value="ECO:0007669"/>
    <property type="project" value="UniProtKB-ARBA"/>
</dbReference>
<dbReference type="SMART" id="SM00823">
    <property type="entry name" value="PKS_PP"/>
    <property type="match status" value="1"/>
</dbReference>
<dbReference type="GO" id="GO:0031177">
    <property type="term" value="F:phosphopantetheine binding"/>
    <property type="evidence" value="ECO:0007669"/>
    <property type="project" value="InterPro"/>
</dbReference>
<dbReference type="GO" id="GO:0006633">
    <property type="term" value="P:fatty acid biosynthetic process"/>
    <property type="evidence" value="ECO:0007669"/>
    <property type="project" value="InterPro"/>
</dbReference>
<evidence type="ECO:0000256" key="5">
    <source>
        <dbReference type="ARBA" id="ARBA00022679"/>
    </source>
</evidence>
<dbReference type="EMBL" id="WUBL01000002">
    <property type="protein sequence ID" value="KAF2973312.1"/>
    <property type="molecule type" value="Genomic_DNA"/>
</dbReference>
<proteinExistence type="predicted"/>
<evidence type="ECO:0000313" key="12">
    <source>
        <dbReference type="Proteomes" id="UP000481858"/>
    </source>
</evidence>
<name>A0A7C8MTG9_9PEZI</name>
<dbReference type="InterPro" id="IPR013094">
    <property type="entry name" value="AB_hydrolase_3"/>
</dbReference>
<keyword evidence="6" id="KW-0511">Multifunctional enzyme</keyword>
<comment type="pathway">
    <text evidence="1">Secondary metabolite biosynthesis.</text>
</comment>
<protein>
    <recommendedName>
        <fullName evidence="13">S-adenosyl-L-methionine-dependent N-methyltransferase</fullName>
    </recommendedName>
</protein>
<dbReference type="InterPro" id="IPR014031">
    <property type="entry name" value="Ketoacyl_synth_C"/>
</dbReference>
<dbReference type="Pfam" id="PF07859">
    <property type="entry name" value="Abhydrolase_3"/>
    <property type="match status" value="1"/>
</dbReference>
<evidence type="ECO:0000256" key="1">
    <source>
        <dbReference type="ARBA" id="ARBA00005179"/>
    </source>
</evidence>
<dbReference type="GO" id="GO:0004312">
    <property type="term" value="F:fatty acid synthase activity"/>
    <property type="evidence" value="ECO:0007669"/>
    <property type="project" value="TreeGrafter"/>
</dbReference>
<evidence type="ECO:0000259" key="9">
    <source>
        <dbReference type="PROSITE" id="PS52004"/>
    </source>
</evidence>
<organism evidence="11 12">
    <name type="scientific">Xylaria multiplex</name>
    <dbReference type="NCBI Taxonomy" id="323545"/>
    <lineage>
        <taxon>Eukaryota</taxon>
        <taxon>Fungi</taxon>
        <taxon>Dikarya</taxon>
        <taxon>Ascomycota</taxon>
        <taxon>Pezizomycotina</taxon>
        <taxon>Sordariomycetes</taxon>
        <taxon>Xylariomycetidae</taxon>
        <taxon>Xylariales</taxon>
        <taxon>Xylariaceae</taxon>
        <taxon>Xylaria</taxon>
    </lineage>
</organism>
<dbReference type="InterPro" id="IPR032088">
    <property type="entry name" value="SAT"/>
</dbReference>
<dbReference type="Pfam" id="PF14765">
    <property type="entry name" value="PS-DH"/>
    <property type="match status" value="1"/>
</dbReference>
<comment type="caution">
    <text evidence="11">The sequence shown here is derived from an EMBL/GenBank/DDBJ whole genome shotgun (WGS) entry which is preliminary data.</text>
</comment>
<dbReference type="PROSITE" id="PS52004">
    <property type="entry name" value="KS3_2"/>
    <property type="match status" value="1"/>
</dbReference>
<evidence type="ECO:0000313" key="11">
    <source>
        <dbReference type="EMBL" id="KAF2973312.1"/>
    </source>
</evidence>
<evidence type="ECO:0000256" key="2">
    <source>
        <dbReference type="ARBA" id="ARBA00022450"/>
    </source>
</evidence>
<dbReference type="SUPFAM" id="SSF53474">
    <property type="entry name" value="alpha/beta-Hydrolases"/>
    <property type="match status" value="1"/>
</dbReference>
<dbReference type="InterPro" id="IPR016036">
    <property type="entry name" value="Malonyl_transacylase_ACP-bd"/>
</dbReference>
<dbReference type="InterPro" id="IPR036736">
    <property type="entry name" value="ACP-like_sf"/>
</dbReference>
<dbReference type="InterPro" id="IPR049900">
    <property type="entry name" value="PKS_mFAS_DH"/>
</dbReference>
<dbReference type="InParanoid" id="A0A7C8MTG9"/>
<dbReference type="SUPFAM" id="SSF55048">
    <property type="entry name" value="Probable ACP-binding domain of malonyl-CoA ACP transacylase"/>
    <property type="match status" value="1"/>
</dbReference>
<evidence type="ECO:0000256" key="3">
    <source>
        <dbReference type="ARBA" id="ARBA00022553"/>
    </source>
</evidence>
<dbReference type="Pfam" id="PF16073">
    <property type="entry name" value="SAT"/>
    <property type="match status" value="1"/>
</dbReference>
<dbReference type="PANTHER" id="PTHR43775:SF21">
    <property type="entry name" value="NON-REDUCING POLYKETIDE SYNTHASE AUSA-RELATED"/>
    <property type="match status" value="1"/>
</dbReference>
<dbReference type="Pfam" id="PF00698">
    <property type="entry name" value="Acyl_transf_1"/>
    <property type="match status" value="1"/>
</dbReference>
<feature type="active site" description="Proton donor; for dehydratase activity" evidence="7">
    <location>
        <position position="1490"/>
    </location>
</feature>
<dbReference type="InterPro" id="IPR001227">
    <property type="entry name" value="Ac_transferase_dom_sf"/>
</dbReference>
<evidence type="ECO:0000256" key="4">
    <source>
        <dbReference type="ARBA" id="ARBA00022603"/>
    </source>
</evidence>
<dbReference type="InterPro" id="IPR049551">
    <property type="entry name" value="PKS_DH_C"/>
</dbReference>
<dbReference type="Pfam" id="PF02801">
    <property type="entry name" value="Ketoacyl-synt_C"/>
    <property type="match status" value="1"/>
</dbReference>
<dbReference type="Proteomes" id="UP000481858">
    <property type="component" value="Unassembled WGS sequence"/>
</dbReference>
<dbReference type="PROSITE" id="PS00606">
    <property type="entry name" value="KS3_1"/>
    <property type="match status" value="1"/>
</dbReference>
<feature type="domain" description="Carrier" evidence="8">
    <location>
        <begin position="1720"/>
        <end position="1797"/>
    </location>
</feature>
<dbReference type="SMART" id="SM00825">
    <property type="entry name" value="PKS_KS"/>
    <property type="match status" value="1"/>
</dbReference>
<gene>
    <name evidence="11" type="ORF">GQX73_g379</name>
</gene>
<dbReference type="InterPro" id="IPR014030">
    <property type="entry name" value="Ketoacyl_synth_N"/>
</dbReference>
<dbReference type="SUPFAM" id="SSF47336">
    <property type="entry name" value="ACP-like"/>
    <property type="match status" value="2"/>
</dbReference>
<feature type="domain" description="PKS/mFAS DH" evidence="10">
    <location>
        <begin position="1274"/>
        <end position="1579"/>
    </location>
</feature>
<dbReference type="GO" id="GO:0004315">
    <property type="term" value="F:3-oxoacyl-[acyl-carrier-protein] synthase activity"/>
    <property type="evidence" value="ECO:0007669"/>
    <property type="project" value="InterPro"/>
</dbReference>
<keyword evidence="2" id="KW-0596">Phosphopantetheine</keyword>
<dbReference type="InterPro" id="IPR020806">
    <property type="entry name" value="PKS_PP-bd"/>
</dbReference>
<feature type="active site" description="Proton acceptor; for dehydratase activity" evidence="7">
    <location>
        <position position="1307"/>
    </location>
</feature>
<dbReference type="Gene3D" id="3.40.47.10">
    <property type="match status" value="1"/>
</dbReference>
<evidence type="ECO:0000256" key="6">
    <source>
        <dbReference type="ARBA" id="ARBA00023268"/>
    </source>
</evidence>
<dbReference type="InterPro" id="IPR006162">
    <property type="entry name" value="Ppantetheine_attach_site"/>
</dbReference>
<dbReference type="Gene3D" id="1.10.1200.10">
    <property type="entry name" value="ACP-like"/>
    <property type="match status" value="2"/>
</dbReference>
<evidence type="ECO:0000259" key="8">
    <source>
        <dbReference type="PROSITE" id="PS50075"/>
    </source>
</evidence>
<dbReference type="GO" id="GO:0008168">
    <property type="term" value="F:methyltransferase activity"/>
    <property type="evidence" value="ECO:0007669"/>
    <property type="project" value="UniProtKB-KW"/>
</dbReference>
<dbReference type="Pfam" id="PF00326">
    <property type="entry name" value="Peptidase_S9"/>
    <property type="match status" value="1"/>
</dbReference>
<dbReference type="InterPro" id="IPR009081">
    <property type="entry name" value="PP-bd_ACP"/>
</dbReference>
<feature type="domain" description="Ketosynthase family 3 (KS3)" evidence="9">
    <location>
        <begin position="377"/>
        <end position="794"/>
    </location>
</feature>
<dbReference type="PROSITE" id="PS00012">
    <property type="entry name" value="PHOSPHOPANTETHEINE"/>
    <property type="match status" value="2"/>
</dbReference>
<sequence>MTAPLLTIFGPQTTIPESQQLNLIRGKLLGFPELESFAAAIEGIDTLWPGLVEFDSRLQLLQGPSLLRSLAKWITTGNLVLPEVFGTSASTIPNVLLTPLTLIFHGVELFTYISMRKSTPENCHQNLLPSGHTRGLCCGLLAATSLSVSRDTDDLVCNLTVALRLAVIIGAYVDLDDGFPGWKWTSYAIRWKHTEDEDDVMAGIGKFPHAYISVRRDTNIITVTVDNESSSSFSKELSAVGACVRKLQFGGRFHTPSHADTIGHVRKLCELDARLQFKLGKGGSLTTWTEPYYAIAQEMLVERSEWHTTLQDFIKTVKIGNPSGLIPIACFGLVDSIPRAIASDPRIKLVKPWISNFEVTGFSTRQGKVRDDYDYPEDAIAIVGAGCRLPGSDSIADFWKLLLSKTTIIGPVPETRFDPGTLGRESNTKSNLPFLGSYLTDPFAFDHGFFGRSPREAASMDPQQRMILQVAYQALESAAFFSQNTSRKDVGCYIGVATGDYDDNVASHSPTAFSAIGTLRAFIAGKISHFFGFEGPSMVFDTACSSSMVAIHTACAALRAGDCNLALAGGVNAITSPNMFQNLAAANFLSPSGASKAFDSLADGYCRGEGAGLLVLKKLGSARADGDDILAVVAGSAVNQNQNSSPITVPVCDSQTALYNKILMRSRLSPTEISYVEAHGTGTPKGDPIESVGICQKFGYNPARKLYIGSVKGNIGHGEAVSGVASIIKVILMMHHRIIPPQASFETLNPNIPSLEEANVEIAREPKTWSTTFLAAAINNYGASGSNAAMILCEPPRNSSPPNVAPSGTAVYPVMVTAKSPDSLRAYVTALLYVLDSNSRAELSSIAYGLTRRLNLDLPYYISAKVRSITELRSALTSCKFLETKIPKSPNRSPVIMVFSGQTGRSVSISREAYDSYPLLRKHLDRCDDVVRSMGITRLLPRLFDPHPYDDVVQLHCATFSMQYACAQAWLDAGLKVEAMIGHSFGELTALCVAEAWNLEQGLYLIAQRAKLIVEKWGEERGSMLLIDADRSTAESLVARARECEISVEIACYNSPTKHVVVGSESDVTGFESMMEHEGVARRRLSVTHGFHSVFVDNLMNDYRQLTRELRIRTPKICVETCSPGSSWNRIGAELVAEQFRRPVYFKDAVERIRVRHGPCTFIEAGSCTAAMSLVRNALQGHQASSSSPGSLDSLIPITLNGDNTQSTVLDATIKLWSSGINVQFWPFHQFRPHLTLLAIPPYQFELHHHVLRYTERRASANSGIPSVEIPTSMVTLVKFIDNTDQQVAMFTVQQEIQPFPKLVQGHNVLGSPLCPVSLYIEIAARCIALIYKDTSITCMPNFQGLAMVSPLGLDPSRQIRVVLTRCADQSDAWTFELSSLPKQSHNGKEVRHASSKIIVCRKSSRDAAISRCQRLIDVNTCTALLFDPRASSIQGPPIYRLFERVVKYDAVYQGVQHIAAKEGRVAGIVSIADLADAPDRCLVHPLAVDNFIQVAGLHVNALREDDPSCVYICSQIEDIYTLENWMEAVGSWLVYSICTPNGNRELLNDIFVLDAATKSLTMMIIGCRFTKTPIEKMRNVLARVNVLSVTTSEKVLDVVNPRISKSFPTSNFSGSKTRSLSIRSELCNLLQEVTGVDEMKLHDEDPLSTLGIDSLMAVEVISAIMAKFGVDLPIDVFDDSLGLGHLCDLITTYREPDSSNTSSSDETKITIPSPITLVNDVPPRIKKLETLVADCLNIASPIPMNMELFAAGVDSLLAIELAGDIEREFGVAGIDFLELGTNCTYQALINIVFPPTDNPVTVSHVPRLKIGAEEKSHYQRQQEPATPIGPLTHKETIQFHEVDGIPLFADIYYPDTIQHPGIKRPIALMIHGGGHVLLSRSHIRPRQTALLLSKGFLPVSIDYRLCPEVTLPAGPMADTCAGFNWCRTVLPTLKTSRPDICPDGDVVVAVGWSTGGTLAMTLPFTAPACGIRPPDAILAFYCPTDYEDEHWTIPNYPEGTTPRDAEHDYDLRYGVQSSPITSYKVPRSTLGGWCSREDARSLIVLHMNWKGQTLPILLDGLPIESIQQSKSSETEDWKDRPQPDPLRVQAVSPYAQILKGTYKTPTFLIHGTEDDLVPWQQSARVSEALVKKGVPAGIEVVEGGLHLFDLHKDVDGRYWDAVMKGYQFLFDQTRV</sequence>
<evidence type="ECO:0000256" key="7">
    <source>
        <dbReference type="PROSITE-ProRule" id="PRU01363"/>
    </source>
</evidence>
<accession>A0A7C8MTG9</accession>
<feature type="domain" description="Carrier" evidence="8">
    <location>
        <begin position="1621"/>
        <end position="1695"/>
    </location>
</feature>
<feature type="region of interest" description="N-terminal hotdog fold" evidence="7">
    <location>
        <begin position="1274"/>
        <end position="1405"/>
    </location>
</feature>
<dbReference type="InterPro" id="IPR016035">
    <property type="entry name" value="Acyl_Trfase/lysoPLipase"/>
</dbReference>
<keyword evidence="5" id="KW-0808">Transferase</keyword>
<evidence type="ECO:0000259" key="10">
    <source>
        <dbReference type="PROSITE" id="PS52019"/>
    </source>
</evidence>
<dbReference type="Gene3D" id="3.40.366.10">
    <property type="entry name" value="Malonyl-Coenzyme A Acyl Carrier Protein, domain 2"/>
    <property type="match status" value="2"/>
</dbReference>
<dbReference type="InterPro" id="IPR001375">
    <property type="entry name" value="Peptidase_S9_cat"/>
</dbReference>
<dbReference type="Gene3D" id="3.10.129.110">
    <property type="entry name" value="Polyketide synthase dehydratase"/>
    <property type="match status" value="1"/>
</dbReference>
<evidence type="ECO:0008006" key="13">
    <source>
        <dbReference type="Google" id="ProtNLM"/>
    </source>
</evidence>
<keyword evidence="4" id="KW-0489">Methyltransferase</keyword>
<dbReference type="Gene3D" id="3.40.50.1820">
    <property type="entry name" value="alpha/beta hydrolase"/>
    <property type="match status" value="1"/>
</dbReference>
<dbReference type="InterPro" id="IPR016039">
    <property type="entry name" value="Thiolase-like"/>
</dbReference>
<dbReference type="GO" id="GO:0006508">
    <property type="term" value="P:proteolysis"/>
    <property type="evidence" value="ECO:0007669"/>
    <property type="project" value="InterPro"/>
</dbReference>
<dbReference type="PROSITE" id="PS50075">
    <property type="entry name" value="CARRIER"/>
    <property type="match status" value="2"/>
</dbReference>